<dbReference type="Pfam" id="PF13424">
    <property type="entry name" value="TPR_12"/>
    <property type="match status" value="3"/>
</dbReference>
<dbReference type="InterPro" id="IPR019734">
    <property type="entry name" value="TPR_rpt"/>
</dbReference>
<dbReference type="GO" id="GO:0007018">
    <property type="term" value="P:microtubule-based movement"/>
    <property type="evidence" value="ECO:0007669"/>
    <property type="project" value="TreeGrafter"/>
</dbReference>
<evidence type="ECO:0000256" key="8">
    <source>
        <dbReference type="ARBA" id="ARBA00023175"/>
    </source>
</evidence>
<dbReference type="InterPro" id="IPR057574">
    <property type="entry name" value="nSTAND_NTPase5_dom"/>
</dbReference>
<dbReference type="InterPro" id="IPR011990">
    <property type="entry name" value="TPR-like_helical_dom_sf"/>
</dbReference>
<dbReference type="PANTHER" id="PTHR45783">
    <property type="entry name" value="KINESIN LIGHT CHAIN"/>
    <property type="match status" value="1"/>
</dbReference>
<evidence type="ECO:0000256" key="7">
    <source>
        <dbReference type="ARBA" id="ARBA00023054"/>
    </source>
</evidence>
<dbReference type="GO" id="GO:0005737">
    <property type="term" value="C:cytoplasm"/>
    <property type="evidence" value="ECO:0007669"/>
    <property type="project" value="TreeGrafter"/>
</dbReference>
<dbReference type="GO" id="GO:0005871">
    <property type="term" value="C:kinesin complex"/>
    <property type="evidence" value="ECO:0007669"/>
    <property type="project" value="InterPro"/>
</dbReference>
<evidence type="ECO:0000313" key="12">
    <source>
        <dbReference type="Proteomes" id="UP000622552"/>
    </source>
</evidence>
<dbReference type="GO" id="GO:0005874">
    <property type="term" value="C:microtubule"/>
    <property type="evidence" value="ECO:0007669"/>
    <property type="project" value="UniProtKB-KW"/>
</dbReference>
<dbReference type="Pfam" id="PF25199">
    <property type="entry name" value="nSTAND_NTPase5"/>
    <property type="match status" value="1"/>
</dbReference>
<evidence type="ECO:0000256" key="6">
    <source>
        <dbReference type="ARBA" id="ARBA00022803"/>
    </source>
</evidence>
<keyword evidence="5" id="KW-0677">Repeat</keyword>
<dbReference type="Proteomes" id="UP000622552">
    <property type="component" value="Unassembled WGS sequence"/>
</dbReference>
<proteinExistence type="inferred from homology"/>
<evidence type="ECO:0000313" key="11">
    <source>
        <dbReference type="EMBL" id="MBG6133943.1"/>
    </source>
</evidence>
<comment type="caution">
    <text evidence="11">The sequence shown here is derived from an EMBL/GenBank/DDBJ whole genome shotgun (WGS) entry which is preliminary data.</text>
</comment>
<dbReference type="EMBL" id="JADOUF010000001">
    <property type="protein sequence ID" value="MBG6133943.1"/>
    <property type="molecule type" value="Genomic_DNA"/>
</dbReference>
<dbReference type="Gene3D" id="1.25.40.10">
    <property type="entry name" value="Tetratricopeptide repeat domain"/>
    <property type="match status" value="2"/>
</dbReference>
<sequence>MAIALLAAGGATAALANFVPWPVAVLLGLASGALGLAGTVVWECRAAARVRLTAWASAVDIGPSHGAAEPGSLLAALNPDAGITPYNQLHLRYLNQLQRWAAAGGNDALGQIVALAGAAGGGKTRLLVELATNLAREGVLCGWVRPGHGAEAVAAAAGFNAPVLLIVDNADTHTDLPDLLAGWHHHQPPHLAVVLAARDFGPWWTHLRRRVPPEVSGRLPARPAVTLPALATSPRNQRQNFTQLLRAYADHFQTDPPVAQLAVTGPAPGPLLVHAAAVLAVEQRTTGTIDTDTVVGEVFSREEAHWSTSAAAAGLGAVPALQLGQAVIMTTLIGAADPDAADGVLACLPGHRLAPPQRADLAIWLRGLYPLRTGYWLAPHLPALLFGYYIADHLVSDPLLAEAISQAVGDNPRHAERALRVLAYATAYQPAAHQAVTGLIATAPRVWVPAAITALLGADSVTARALDPTIATAITTTAERHTTSDLQQMQEQLFVHKAGNRLPATIVSVLRHHIAHLTIDNGTEHPHTLGIRHNLAGILIGQGRYTEAEAELRQTLSIQARNLGAGHPETAKTLGNLTVAVYKQGRYGEAEAAFGQVLDIQARTLGAEHPDTLNTRNNLANALHSQGRYGEAEAEFRQVLDTRARTLGAEHPDTVSARSNLATALIAQGRYEEAEAELRQVLNIQARVVGAEHPNTLKTRNNVAGTLQCRARYEEAETEFRQVLDIQARTLGAEHPDTLKARGNVAGILRGRTRYEEAEAELRQVLDIQARTLGPDHPDTLKTRNNVAGTVHGQGRYGEAEAEFRQVLDIQARTLGPEHPDTLNTRHCLADTLRALGREADVGSL</sequence>
<dbReference type="PANTHER" id="PTHR45783:SF3">
    <property type="entry name" value="KINESIN LIGHT CHAIN"/>
    <property type="match status" value="1"/>
</dbReference>
<dbReference type="InterPro" id="IPR002151">
    <property type="entry name" value="Kinesin_light"/>
</dbReference>
<dbReference type="PRINTS" id="PR00381">
    <property type="entry name" value="KINESINLIGHT"/>
</dbReference>
<dbReference type="RefSeq" id="WP_197001238.1">
    <property type="nucleotide sequence ID" value="NZ_BONS01000041.1"/>
</dbReference>
<dbReference type="SUPFAM" id="SSF48452">
    <property type="entry name" value="TPR-like"/>
    <property type="match status" value="2"/>
</dbReference>
<dbReference type="GO" id="GO:0019894">
    <property type="term" value="F:kinesin binding"/>
    <property type="evidence" value="ECO:0007669"/>
    <property type="project" value="TreeGrafter"/>
</dbReference>
<protein>
    <submittedName>
        <fullName evidence="11">Tetratricopeptide (TPR) repeat protein</fullName>
    </submittedName>
</protein>
<evidence type="ECO:0000259" key="10">
    <source>
        <dbReference type="Pfam" id="PF25199"/>
    </source>
</evidence>
<evidence type="ECO:0000256" key="1">
    <source>
        <dbReference type="ARBA" id="ARBA00004245"/>
    </source>
</evidence>
<feature type="domain" description="Novel STAND NTPase 5" evidence="10">
    <location>
        <begin position="107"/>
        <end position="199"/>
    </location>
</feature>
<keyword evidence="8" id="KW-0505">Motor protein</keyword>
<evidence type="ECO:0000256" key="3">
    <source>
        <dbReference type="ARBA" id="ARBA00022490"/>
    </source>
</evidence>
<dbReference type="AlphaFoldDB" id="A0A8J7GDY0"/>
<dbReference type="SUPFAM" id="SSF52540">
    <property type="entry name" value="P-loop containing nucleoside triphosphate hydrolases"/>
    <property type="match status" value="1"/>
</dbReference>
<keyword evidence="3" id="KW-0963">Cytoplasm</keyword>
<reference evidence="11" key="1">
    <citation type="submission" date="2020-11" db="EMBL/GenBank/DDBJ databases">
        <title>Sequencing the genomes of 1000 actinobacteria strains.</title>
        <authorList>
            <person name="Klenk H.-P."/>
        </authorList>
    </citation>
    <scope>NUCLEOTIDE SEQUENCE</scope>
    <source>
        <strain evidence="11">DSM 45356</strain>
    </source>
</reference>
<gene>
    <name evidence="11" type="ORF">IW245_000137</name>
</gene>
<dbReference type="Pfam" id="PF13374">
    <property type="entry name" value="TPR_10"/>
    <property type="match status" value="1"/>
</dbReference>
<evidence type="ECO:0000256" key="2">
    <source>
        <dbReference type="ARBA" id="ARBA00009622"/>
    </source>
</evidence>
<evidence type="ECO:0000256" key="5">
    <source>
        <dbReference type="ARBA" id="ARBA00022737"/>
    </source>
</evidence>
<keyword evidence="9" id="KW-0206">Cytoskeleton</keyword>
<organism evidence="11 12">
    <name type="scientific">Longispora fulva</name>
    <dbReference type="NCBI Taxonomy" id="619741"/>
    <lineage>
        <taxon>Bacteria</taxon>
        <taxon>Bacillati</taxon>
        <taxon>Actinomycetota</taxon>
        <taxon>Actinomycetes</taxon>
        <taxon>Micromonosporales</taxon>
        <taxon>Micromonosporaceae</taxon>
        <taxon>Longispora</taxon>
    </lineage>
</organism>
<keyword evidence="7" id="KW-0175">Coiled coil</keyword>
<keyword evidence="12" id="KW-1185">Reference proteome</keyword>
<comment type="similarity">
    <text evidence="2">Belongs to the kinesin light chain family.</text>
</comment>
<accession>A0A8J7GDY0</accession>
<evidence type="ECO:0000256" key="9">
    <source>
        <dbReference type="ARBA" id="ARBA00023212"/>
    </source>
</evidence>
<dbReference type="SMART" id="SM00028">
    <property type="entry name" value="TPR"/>
    <property type="match status" value="7"/>
</dbReference>
<keyword evidence="4" id="KW-0493">Microtubule</keyword>
<dbReference type="InterPro" id="IPR027417">
    <property type="entry name" value="P-loop_NTPase"/>
</dbReference>
<comment type="subcellular location">
    <subcellularLocation>
        <location evidence="1">Cytoplasm</location>
        <location evidence="1">Cytoskeleton</location>
    </subcellularLocation>
</comment>
<name>A0A8J7GDY0_9ACTN</name>
<evidence type="ECO:0000256" key="4">
    <source>
        <dbReference type="ARBA" id="ARBA00022701"/>
    </source>
</evidence>
<keyword evidence="6" id="KW-0802">TPR repeat</keyword>